<reference evidence="1 2" key="1">
    <citation type="journal article" date="2015" name="Science">
        <title>Genetic determinants of in vivo fitness and diet responsiveness in multiple human gut Bacteroides.</title>
        <authorList>
            <person name="Wu M."/>
            <person name="McNulty N.P."/>
            <person name="Rodionov D.A."/>
            <person name="Khoroshkin M.S."/>
            <person name="Griffin N.W."/>
            <person name="Cheng J."/>
            <person name="Latreille P."/>
            <person name="Kerstetter R.A."/>
            <person name="Terrapon N."/>
            <person name="Henrissat B."/>
            <person name="Osterman A.L."/>
            <person name="Gordon J.I."/>
        </authorList>
    </citation>
    <scope>NUCLEOTIDE SEQUENCE [LARGE SCALE GENOMIC DNA]</scope>
    <source>
        <strain evidence="1 2">WH2</strain>
    </source>
</reference>
<accession>A0A0P0FR81</accession>
<dbReference type="Pfam" id="PF14092">
    <property type="entry name" value="DUF4270"/>
    <property type="match status" value="1"/>
</dbReference>
<name>A0A0P0FR81_9BACE</name>
<evidence type="ECO:0000313" key="1">
    <source>
        <dbReference type="EMBL" id="ALJ60096.1"/>
    </source>
</evidence>
<dbReference type="RefSeq" id="WP_022208912.1">
    <property type="nucleotide sequence ID" value="NZ_CAXUGF010000006.1"/>
</dbReference>
<sequence>MKKLLYSLIIIIAAICACQDENSELGKSLVDSSFYNIYVDTCTVDISTILMDSIETRGDSICQLGHYKDPSWGEASATYYAEYSTNSFTPNENYSYSFDSLVLRMTPSGHFWGDTLTQQRISVYRLKQPIYLDDDEDLYTTTALPTESTPLLSFTFTPRPGQKRELEIRLPDELGKELLTDLIAEEDYFDSQDKFKEKFPGLALVAESNGGCIIGFLVNESSMAITLHYKEITSQRTEKELIFSVNTDYAYTGIRHDRTGTSLATLESGIENLIHSYDLDKHAYMQGLTGLYNQIEFPYLNNLQDAGEIVSIESATLYLYPQAGSYNKLNQLPEDIRLYITDENNVLEDYVYGSDGVTVQTGNLSVDEMFGRDTYYSFNVTEFIRNNFGTWGIKRQKLLLSLPDNEMITTFNQIIFANDPDQERQCRLDIRFKIYNEK</sequence>
<dbReference type="Proteomes" id="UP000061809">
    <property type="component" value="Chromosome"/>
</dbReference>
<gene>
    <name evidence="1" type="ORF">BcellWH2_02857</name>
</gene>
<dbReference type="KEGG" id="bcel:BcellWH2_02857"/>
<dbReference type="EMBL" id="CP012801">
    <property type="protein sequence ID" value="ALJ60096.1"/>
    <property type="molecule type" value="Genomic_DNA"/>
</dbReference>
<dbReference type="AlphaFoldDB" id="A0A0P0FR81"/>
<protein>
    <submittedName>
        <fullName evidence="1">Uncharacterized protein</fullName>
    </submittedName>
</protein>
<dbReference type="PATRIC" id="fig|246787.4.peg.2954"/>
<organism evidence="1 2">
    <name type="scientific">Bacteroides cellulosilyticus</name>
    <dbReference type="NCBI Taxonomy" id="246787"/>
    <lineage>
        <taxon>Bacteria</taxon>
        <taxon>Pseudomonadati</taxon>
        <taxon>Bacteroidota</taxon>
        <taxon>Bacteroidia</taxon>
        <taxon>Bacteroidales</taxon>
        <taxon>Bacteroidaceae</taxon>
        <taxon>Bacteroides</taxon>
    </lineage>
</organism>
<proteinExistence type="predicted"/>
<dbReference type="InterPro" id="IPR025366">
    <property type="entry name" value="DUF4270"/>
</dbReference>
<evidence type="ECO:0000313" key="2">
    <source>
        <dbReference type="Proteomes" id="UP000061809"/>
    </source>
</evidence>
<dbReference type="PROSITE" id="PS51257">
    <property type="entry name" value="PROKAR_LIPOPROTEIN"/>
    <property type="match status" value="1"/>
</dbReference>